<dbReference type="EMBL" id="BSYO01000037">
    <property type="protein sequence ID" value="GMH29940.1"/>
    <property type="molecule type" value="Genomic_DNA"/>
</dbReference>
<gene>
    <name evidence="1" type="ORF">Nepgr_031783</name>
</gene>
<protein>
    <submittedName>
        <fullName evidence="1">Uncharacterized protein</fullName>
    </submittedName>
</protein>
<evidence type="ECO:0000313" key="1">
    <source>
        <dbReference type="EMBL" id="GMH29940.1"/>
    </source>
</evidence>
<keyword evidence="2" id="KW-1185">Reference proteome</keyword>
<sequence length="97" mass="10924">MLLQGASAAAERRADQEPYELRHYLNEKKATAPLQVGKRIERGWNRVLDESSGGGANALQSPFSTEIRMRTLPPKFKMPNLEVYDGSADPMDHLNHF</sequence>
<organism evidence="1 2">
    <name type="scientific">Nepenthes gracilis</name>
    <name type="common">Slender pitcher plant</name>
    <dbReference type="NCBI Taxonomy" id="150966"/>
    <lineage>
        <taxon>Eukaryota</taxon>
        <taxon>Viridiplantae</taxon>
        <taxon>Streptophyta</taxon>
        <taxon>Embryophyta</taxon>
        <taxon>Tracheophyta</taxon>
        <taxon>Spermatophyta</taxon>
        <taxon>Magnoliopsida</taxon>
        <taxon>eudicotyledons</taxon>
        <taxon>Gunneridae</taxon>
        <taxon>Pentapetalae</taxon>
        <taxon>Caryophyllales</taxon>
        <taxon>Nepenthaceae</taxon>
        <taxon>Nepenthes</taxon>
    </lineage>
</organism>
<accession>A0AAD3Y756</accession>
<evidence type="ECO:0000313" key="2">
    <source>
        <dbReference type="Proteomes" id="UP001279734"/>
    </source>
</evidence>
<dbReference type="Proteomes" id="UP001279734">
    <property type="component" value="Unassembled WGS sequence"/>
</dbReference>
<comment type="caution">
    <text evidence="1">The sequence shown here is derived from an EMBL/GenBank/DDBJ whole genome shotgun (WGS) entry which is preliminary data.</text>
</comment>
<name>A0AAD3Y756_NEPGR</name>
<dbReference type="AlphaFoldDB" id="A0AAD3Y756"/>
<proteinExistence type="predicted"/>
<reference evidence="1" key="1">
    <citation type="submission" date="2023-05" db="EMBL/GenBank/DDBJ databases">
        <title>Nepenthes gracilis genome sequencing.</title>
        <authorList>
            <person name="Fukushima K."/>
        </authorList>
    </citation>
    <scope>NUCLEOTIDE SEQUENCE</scope>
    <source>
        <strain evidence="1">SING2019-196</strain>
    </source>
</reference>